<dbReference type="AlphaFoldDB" id="A0AAW9RIX2"/>
<keyword evidence="2" id="KW-0238">DNA-binding</keyword>
<dbReference type="PANTHER" id="PTHR44688:SF16">
    <property type="entry name" value="DNA-BINDING TRANSCRIPTIONAL ACTIVATOR DEVR_DOSR"/>
    <property type="match status" value="1"/>
</dbReference>
<evidence type="ECO:0000256" key="1">
    <source>
        <dbReference type="ARBA" id="ARBA00023015"/>
    </source>
</evidence>
<dbReference type="InterPro" id="IPR016032">
    <property type="entry name" value="Sig_transdc_resp-reg_C-effctor"/>
</dbReference>
<sequence>MAVGISTFSNFIGELRDASSEHDSLSLIDWGVNRLLDHLEVDAAWCGWAEIAPDEVVVHCSSASNLPQDYSSFWETISAEDLLARAILRRPASVATYARRGRLQTDGMVALADRYHLTRMATAMEQRPPGRTAFFLSVYRGGGHAPDWMAEETEFLACGVDHLAAAARTRQRGALEAVSDRDGVDLLTDESGRAFIGGAALSSAFADLWPEARGDVLPAPLKSAARLSGRTVFGDLGLVVDVKPLAGQRFSGLSSMSVRRAGALDCLTARELQIAREIARGATHKLVARDLGISPATARNHIQSIYRKTGVDNRVALARMVLAGG</sequence>
<feature type="domain" description="HTH luxR-type" evidence="4">
    <location>
        <begin position="260"/>
        <end position="325"/>
    </location>
</feature>
<dbReference type="PROSITE" id="PS50043">
    <property type="entry name" value="HTH_LUXR_2"/>
    <property type="match status" value="1"/>
</dbReference>
<dbReference type="InterPro" id="IPR036388">
    <property type="entry name" value="WH-like_DNA-bd_sf"/>
</dbReference>
<reference evidence="5 6" key="1">
    <citation type="submission" date="2024-02" db="EMBL/GenBank/DDBJ databases">
        <title>Genome analysis and characterization of Microbaculum marinisediminis sp. nov., isolated from marine sediment.</title>
        <authorList>
            <person name="Du Z.-J."/>
            <person name="Ye Y.-Q."/>
            <person name="Zhang Z.-R."/>
            <person name="Yuan S.-M."/>
            <person name="Zhang X.-Y."/>
        </authorList>
    </citation>
    <scope>NUCLEOTIDE SEQUENCE [LARGE SCALE GENOMIC DNA]</scope>
    <source>
        <strain evidence="5 6">SDUM1044001</strain>
    </source>
</reference>
<keyword evidence="1" id="KW-0805">Transcription regulation</keyword>
<gene>
    <name evidence="5" type="ORF">V3328_01325</name>
</gene>
<dbReference type="EMBL" id="JAZHOF010000001">
    <property type="protein sequence ID" value="MEJ8570097.1"/>
    <property type="molecule type" value="Genomic_DNA"/>
</dbReference>
<dbReference type="GO" id="GO:0003677">
    <property type="term" value="F:DNA binding"/>
    <property type="evidence" value="ECO:0007669"/>
    <property type="project" value="UniProtKB-KW"/>
</dbReference>
<evidence type="ECO:0000313" key="6">
    <source>
        <dbReference type="Proteomes" id="UP001378188"/>
    </source>
</evidence>
<comment type="caution">
    <text evidence="5">The sequence shown here is derived from an EMBL/GenBank/DDBJ whole genome shotgun (WGS) entry which is preliminary data.</text>
</comment>
<dbReference type="RefSeq" id="WP_340327836.1">
    <property type="nucleotide sequence ID" value="NZ_JAZHOF010000001.1"/>
</dbReference>
<evidence type="ECO:0000313" key="5">
    <source>
        <dbReference type="EMBL" id="MEJ8570097.1"/>
    </source>
</evidence>
<dbReference type="PANTHER" id="PTHR44688">
    <property type="entry name" value="DNA-BINDING TRANSCRIPTIONAL ACTIVATOR DEVR_DOSR"/>
    <property type="match status" value="1"/>
</dbReference>
<dbReference type="CDD" id="cd06170">
    <property type="entry name" value="LuxR_C_like"/>
    <property type="match status" value="1"/>
</dbReference>
<dbReference type="SUPFAM" id="SSF46894">
    <property type="entry name" value="C-terminal effector domain of the bipartite response regulators"/>
    <property type="match status" value="1"/>
</dbReference>
<dbReference type="Pfam" id="PF00196">
    <property type="entry name" value="GerE"/>
    <property type="match status" value="1"/>
</dbReference>
<organism evidence="5 6">
    <name type="scientific">Microbaculum marinum</name>
    <dbReference type="NCBI Taxonomy" id="1764581"/>
    <lineage>
        <taxon>Bacteria</taxon>
        <taxon>Pseudomonadati</taxon>
        <taxon>Pseudomonadota</taxon>
        <taxon>Alphaproteobacteria</taxon>
        <taxon>Hyphomicrobiales</taxon>
        <taxon>Tepidamorphaceae</taxon>
        <taxon>Microbaculum</taxon>
    </lineage>
</organism>
<dbReference type="Gene3D" id="1.10.10.10">
    <property type="entry name" value="Winged helix-like DNA-binding domain superfamily/Winged helix DNA-binding domain"/>
    <property type="match status" value="1"/>
</dbReference>
<name>A0AAW9RIX2_9HYPH</name>
<protein>
    <submittedName>
        <fullName evidence="5">LuxR C-terminal-related transcriptional regulator</fullName>
    </submittedName>
</protein>
<evidence type="ECO:0000256" key="3">
    <source>
        <dbReference type="ARBA" id="ARBA00023163"/>
    </source>
</evidence>
<keyword evidence="3" id="KW-0804">Transcription</keyword>
<proteinExistence type="predicted"/>
<dbReference type="InterPro" id="IPR000792">
    <property type="entry name" value="Tscrpt_reg_LuxR_C"/>
</dbReference>
<dbReference type="GO" id="GO:0006355">
    <property type="term" value="P:regulation of DNA-templated transcription"/>
    <property type="evidence" value="ECO:0007669"/>
    <property type="project" value="InterPro"/>
</dbReference>
<dbReference type="Proteomes" id="UP001378188">
    <property type="component" value="Unassembled WGS sequence"/>
</dbReference>
<evidence type="ECO:0000259" key="4">
    <source>
        <dbReference type="PROSITE" id="PS50043"/>
    </source>
</evidence>
<keyword evidence="6" id="KW-1185">Reference proteome</keyword>
<evidence type="ECO:0000256" key="2">
    <source>
        <dbReference type="ARBA" id="ARBA00023125"/>
    </source>
</evidence>
<dbReference type="PRINTS" id="PR00038">
    <property type="entry name" value="HTHLUXR"/>
</dbReference>
<dbReference type="SMART" id="SM00421">
    <property type="entry name" value="HTH_LUXR"/>
    <property type="match status" value="1"/>
</dbReference>
<accession>A0AAW9RIX2</accession>